<reference evidence="1 2" key="1">
    <citation type="journal article" date="2019" name="Sci. Rep.">
        <title>Orb-weaving spider Araneus ventricosus genome elucidates the spidroin gene catalogue.</title>
        <authorList>
            <person name="Kono N."/>
            <person name="Nakamura H."/>
            <person name="Ohtoshi R."/>
            <person name="Moran D.A.P."/>
            <person name="Shinohara A."/>
            <person name="Yoshida Y."/>
            <person name="Fujiwara M."/>
            <person name="Mori M."/>
            <person name="Tomita M."/>
            <person name="Arakawa K."/>
        </authorList>
    </citation>
    <scope>NUCLEOTIDE SEQUENCE [LARGE SCALE GENOMIC DNA]</scope>
</reference>
<dbReference type="EMBL" id="BGPR01002479">
    <property type="protein sequence ID" value="GBM74163.1"/>
    <property type="molecule type" value="Genomic_DNA"/>
</dbReference>
<evidence type="ECO:0008006" key="3">
    <source>
        <dbReference type="Google" id="ProtNLM"/>
    </source>
</evidence>
<protein>
    <recommendedName>
        <fullName evidence="3">RNase H type-1 domain-containing protein</fullName>
    </recommendedName>
</protein>
<organism evidence="1 2">
    <name type="scientific">Araneus ventricosus</name>
    <name type="common">Orbweaver spider</name>
    <name type="synonym">Epeira ventricosa</name>
    <dbReference type="NCBI Taxonomy" id="182803"/>
    <lineage>
        <taxon>Eukaryota</taxon>
        <taxon>Metazoa</taxon>
        <taxon>Ecdysozoa</taxon>
        <taxon>Arthropoda</taxon>
        <taxon>Chelicerata</taxon>
        <taxon>Arachnida</taxon>
        <taxon>Araneae</taxon>
        <taxon>Araneomorphae</taxon>
        <taxon>Entelegynae</taxon>
        <taxon>Araneoidea</taxon>
        <taxon>Araneidae</taxon>
        <taxon>Araneus</taxon>
    </lineage>
</organism>
<proteinExistence type="predicted"/>
<gene>
    <name evidence="1" type="ORF">AVEN_206700_1</name>
</gene>
<evidence type="ECO:0000313" key="1">
    <source>
        <dbReference type="EMBL" id="GBM74163.1"/>
    </source>
</evidence>
<evidence type="ECO:0000313" key="2">
    <source>
        <dbReference type="Proteomes" id="UP000499080"/>
    </source>
</evidence>
<keyword evidence="2" id="KW-1185">Reference proteome</keyword>
<dbReference type="Proteomes" id="UP000499080">
    <property type="component" value="Unassembled WGS sequence"/>
</dbReference>
<accession>A0A4Y2I917</accession>
<comment type="caution">
    <text evidence="1">The sequence shown here is derived from an EMBL/GenBank/DDBJ whole genome shotgun (WGS) entry which is preliminary data.</text>
</comment>
<dbReference type="OrthoDB" id="6437556at2759"/>
<dbReference type="AlphaFoldDB" id="A0A4Y2I917"/>
<name>A0A4Y2I917_ARAVE</name>
<sequence length="149" mass="16942">MLAEIRLWEELFVYLFVWLKALVGYFSNECADELAKDAITKGDSFFLANPLSFLKSEIKPAALSIWQDNWNNGETGRSTHDIVPIVSNKPVGWNREELMFVTGHGSFPSYLQSSNTCQLLVLRKRRSNALCHKMSVYPLLVFSNSYSAT</sequence>